<evidence type="ECO:0000256" key="2">
    <source>
        <dbReference type="ARBA" id="ARBA00007400"/>
    </source>
</evidence>
<keyword evidence="3" id="KW-0472">Membrane</keyword>
<dbReference type="Pfam" id="PF01757">
    <property type="entry name" value="Acyl_transf_3"/>
    <property type="match status" value="1"/>
</dbReference>
<feature type="transmembrane region" description="Helical" evidence="3">
    <location>
        <begin position="207"/>
        <end position="227"/>
    </location>
</feature>
<protein>
    <submittedName>
        <fullName evidence="6">Peptidoglycan/LPS O-acetylase OafA/YrhL</fullName>
    </submittedName>
</protein>
<dbReference type="PANTHER" id="PTHR23028">
    <property type="entry name" value="ACETYLTRANSFERASE"/>
    <property type="match status" value="1"/>
</dbReference>
<name>A0A2P8HQB8_9BACI</name>
<keyword evidence="3" id="KW-0812">Transmembrane</keyword>
<gene>
    <name evidence="6" type="ORF">B0H94_1048</name>
</gene>
<dbReference type="GO" id="GO:0016747">
    <property type="term" value="F:acyltransferase activity, transferring groups other than amino-acyl groups"/>
    <property type="evidence" value="ECO:0007669"/>
    <property type="project" value="InterPro"/>
</dbReference>
<dbReference type="GO" id="GO:0009103">
    <property type="term" value="P:lipopolysaccharide biosynthetic process"/>
    <property type="evidence" value="ECO:0007669"/>
    <property type="project" value="TreeGrafter"/>
</dbReference>
<feature type="domain" description="Acyltransferase 3" evidence="4">
    <location>
        <begin position="14"/>
        <end position="341"/>
    </location>
</feature>
<accession>A0A2P8HQB8</accession>
<dbReference type="InterPro" id="IPR050879">
    <property type="entry name" value="Acyltransferase_3"/>
</dbReference>
<dbReference type="RefSeq" id="WP_106587981.1">
    <property type="nucleotide sequence ID" value="NZ_PYAV01000004.1"/>
</dbReference>
<feature type="transmembrane region" description="Helical" evidence="3">
    <location>
        <begin position="295"/>
        <end position="318"/>
    </location>
</feature>
<feature type="transmembrane region" description="Helical" evidence="3">
    <location>
        <begin position="78"/>
        <end position="97"/>
    </location>
</feature>
<evidence type="ECO:0000256" key="3">
    <source>
        <dbReference type="SAM" id="Phobius"/>
    </source>
</evidence>
<feature type="transmembrane region" description="Helical" evidence="3">
    <location>
        <begin position="258"/>
        <end position="275"/>
    </location>
</feature>
<dbReference type="EMBL" id="PYAV01000004">
    <property type="protein sequence ID" value="PSL48408.1"/>
    <property type="molecule type" value="Genomic_DNA"/>
</dbReference>
<dbReference type="PANTHER" id="PTHR23028:SF53">
    <property type="entry name" value="ACYL_TRANSF_3 DOMAIN-CONTAINING PROTEIN"/>
    <property type="match status" value="1"/>
</dbReference>
<dbReference type="GO" id="GO:0016020">
    <property type="term" value="C:membrane"/>
    <property type="evidence" value="ECO:0007669"/>
    <property type="project" value="TreeGrafter"/>
</dbReference>
<keyword evidence="7" id="KW-1185">Reference proteome</keyword>
<dbReference type="Proteomes" id="UP000242310">
    <property type="component" value="Unassembled WGS sequence"/>
</dbReference>
<organism evidence="6 7">
    <name type="scientific">Salsuginibacillus halophilus</name>
    <dbReference type="NCBI Taxonomy" id="517424"/>
    <lineage>
        <taxon>Bacteria</taxon>
        <taxon>Bacillati</taxon>
        <taxon>Bacillota</taxon>
        <taxon>Bacilli</taxon>
        <taxon>Bacillales</taxon>
        <taxon>Bacillaceae</taxon>
        <taxon>Salsuginibacillus</taxon>
    </lineage>
</organism>
<comment type="subcellular location">
    <subcellularLocation>
        <location evidence="1">Membrane</location>
    </subcellularLocation>
</comment>
<comment type="caution">
    <text evidence="6">The sequence shown here is derived from an EMBL/GenBank/DDBJ whole genome shotgun (WGS) entry which is preliminary data.</text>
</comment>
<dbReference type="InterPro" id="IPR043968">
    <property type="entry name" value="SGNH"/>
</dbReference>
<evidence type="ECO:0000256" key="1">
    <source>
        <dbReference type="ARBA" id="ARBA00004370"/>
    </source>
</evidence>
<feature type="transmembrane region" description="Helical" evidence="3">
    <location>
        <begin position="324"/>
        <end position="344"/>
    </location>
</feature>
<evidence type="ECO:0000313" key="7">
    <source>
        <dbReference type="Proteomes" id="UP000242310"/>
    </source>
</evidence>
<proteinExistence type="inferred from homology"/>
<feature type="transmembrane region" description="Helical" evidence="3">
    <location>
        <begin position="15"/>
        <end position="32"/>
    </location>
</feature>
<keyword evidence="3" id="KW-1133">Transmembrane helix</keyword>
<comment type="similarity">
    <text evidence="2">Belongs to the acyltransferase 3 family.</text>
</comment>
<dbReference type="Pfam" id="PF19040">
    <property type="entry name" value="SGNH"/>
    <property type="match status" value="1"/>
</dbReference>
<evidence type="ECO:0000313" key="6">
    <source>
        <dbReference type="EMBL" id="PSL48408.1"/>
    </source>
</evidence>
<feature type="transmembrane region" description="Helical" evidence="3">
    <location>
        <begin position="365"/>
        <end position="385"/>
    </location>
</feature>
<dbReference type="InterPro" id="IPR002656">
    <property type="entry name" value="Acyl_transf_3_dom"/>
</dbReference>
<feature type="transmembrane region" description="Helical" evidence="3">
    <location>
        <begin position="234"/>
        <end position="252"/>
    </location>
</feature>
<feature type="domain" description="SGNH" evidence="5">
    <location>
        <begin position="457"/>
        <end position="656"/>
    </location>
</feature>
<reference evidence="6 7" key="1">
    <citation type="submission" date="2018-03" db="EMBL/GenBank/DDBJ databases">
        <title>Genomic Encyclopedia of Type Strains, Phase III (KMG-III): the genomes of soil and plant-associated and newly described type strains.</title>
        <authorList>
            <person name="Whitman W."/>
        </authorList>
    </citation>
    <scope>NUCLEOTIDE SEQUENCE [LARGE SCALE GENOMIC DNA]</scope>
    <source>
        <strain evidence="6 7">CGMCC 1.07653</strain>
    </source>
</reference>
<feature type="transmembrane region" description="Helical" evidence="3">
    <location>
        <begin position="141"/>
        <end position="165"/>
    </location>
</feature>
<dbReference type="AlphaFoldDB" id="A0A2P8HQB8"/>
<feature type="transmembrane region" description="Helical" evidence="3">
    <location>
        <begin position="38"/>
        <end position="57"/>
    </location>
</feature>
<sequence>MNDLRVPAKQFRPELEGLRAVAAFLVAVYHIWLGSVSGGVDVFFVVSGYLITTSLLSRVERDGTIKFFEYILGLARRLFPAAFTVLLFIIVTSYFLFSESRWDQVVAETFASAFYFQNWQLAFDAVDYLAKNNEASPLQHFWALSIQGQFYVLWPLLIFLSFLAARKIFKTPLRKTLLGVLMTVAVLSLAYSVYITTVNQPWAYFDTFARVWEFSAGGLIALVLPYITLNRSASFVLGWAGIAIVAFTGLLLPVTDVFPGYAAILPVTGALLVIISGQNGGTFGVHRLVASKPLVFFGGLSYAFYLWHWPLLIFYYQYTGAQSVSLQAGALLIIISFVAAYVSTKIIEKPVRGMDVKTLPSKLKLTAVLLIFILPAVVLNSLWAFNIERETVTEEQTYDTEDYPGAAVIYDDVQAASDVEPVPSFIDIRDDLPSYYDEFAFANYDDADIRTASFGVTDDPSHTIALVGGSHAGHWLPALEEAAEEIDIQIDTYINNGCRLTDDDADGWLNDACMEWNEEIIDVLREDSPDLIFTTGSVGPEPNVPDGFVNQWENLEDVAEILAVRDTPRMREDVPDCLEAGGNKEECSVERSEELSDHLPWEAPGAGPFPDHVSFADFTDYLCDEELCYPVIGNVIVYRDTHHLSSAYSRTLGEPVKEALIEVLEDLN</sequence>
<evidence type="ECO:0000259" key="4">
    <source>
        <dbReference type="Pfam" id="PF01757"/>
    </source>
</evidence>
<evidence type="ECO:0000259" key="5">
    <source>
        <dbReference type="Pfam" id="PF19040"/>
    </source>
</evidence>
<feature type="transmembrane region" description="Helical" evidence="3">
    <location>
        <begin position="177"/>
        <end position="195"/>
    </location>
</feature>
<dbReference type="OrthoDB" id="9796461at2"/>